<keyword evidence="3 6" id="KW-0547">Nucleotide-binding</keyword>
<dbReference type="SUPFAM" id="SSF56112">
    <property type="entry name" value="Protein kinase-like (PK-like)"/>
    <property type="match status" value="1"/>
</dbReference>
<evidence type="ECO:0000256" key="4">
    <source>
        <dbReference type="ARBA" id="ARBA00022777"/>
    </source>
</evidence>
<dbReference type="PROSITE" id="PS50011">
    <property type="entry name" value="PROTEIN_KINASE_DOM"/>
    <property type="match status" value="1"/>
</dbReference>
<evidence type="ECO:0000256" key="6">
    <source>
        <dbReference type="PROSITE-ProRule" id="PRU10141"/>
    </source>
</evidence>
<feature type="domain" description="AGC-kinase C-terminal" evidence="9">
    <location>
        <begin position="303"/>
        <end position="355"/>
    </location>
</feature>
<dbReference type="PROSITE" id="PS00107">
    <property type="entry name" value="PROTEIN_KINASE_ATP"/>
    <property type="match status" value="1"/>
</dbReference>
<comment type="similarity">
    <text evidence="7">Belongs to the protein kinase superfamily.</text>
</comment>
<dbReference type="AlphaFoldDB" id="A0A3B0KBC6"/>
<dbReference type="Gene3D" id="1.10.510.10">
    <property type="entry name" value="Transferase(Phosphotransferase) domain 1"/>
    <property type="match status" value="1"/>
</dbReference>
<dbReference type="Pfam" id="PF00069">
    <property type="entry name" value="Pkinase"/>
    <property type="match status" value="1"/>
</dbReference>
<protein>
    <submittedName>
        <fullName evidence="10">Blast:Protein kinase DC1</fullName>
    </submittedName>
</protein>
<evidence type="ECO:0000256" key="2">
    <source>
        <dbReference type="ARBA" id="ARBA00022679"/>
    </source>
</evidence>
<dbReference type="OrthoDB" id="63267at2759"/>
<dbReference type="PANTHER" id="PTHR24353:SF152">
    <property type="entry name" value="UT01108P-RELATED"/>
    <property type="match status" value="1"/>
</dbReference>
<dbReference type="InterPro" id="IPR017441">
    <property type="entry name" value="Protein_kinase_ATP_BS"/>
</dbReference>
<dbReference type="GO" id="GO:0005829">
    <property type="term" value="C:cytosol"/>
    <property type="evidence" value="ECO:0007669"/>
    <property type="project" value="TreeGrafter"/>
</dbReference>
<feature type="domain" description="Protein kinase" evidence="8">
    <location>
        <begin position="46"/>
        <end position="302"/>
    </location>
</feature>
<dbReference type="PANTHER" id="PTHR24353">
    <property type="entry name" value="CYCLIC NUCLEOTIDE-DEPENDENT PROTEIN KINASE"/>
    <property type="match status" value="1"/>
</dbReference>
<keyword evidence="2" id="KW-0808">Transferase</keyword>
<evidence type="ECO:0000313" key="11">
    <source>
        <dbReference type="Proteomes" id="UP000268350"/>
    </source>
</evidence>
<name>A0A3B0KBC6_DROGU</name>
<dbReference type="InterPro" id="IPR000719">
    <property type="entry name" value="Prot_kinase_dom"/>
</dbReference>
<keyword evidence="4 10" id="KW-0418">Kinase</keyword>
<dbReference type="EMBL" id="OUUW01000005">
    <property type="protein sequence ID" value="SPP80878.1"/>
    <property type="molecule type" value="Genomic_DNA"/>
</dbReference>
<evidence type="ECO:0000256" key="7">
    <source>
        <dbReference type="RuleBase" id="RU000304"/>
    </source>
</evidence>
<dbReference type="SMART" id="SM00220">
    <property type="entry name" value="S_TKc"/>
    <property type="match status" value="1"/>
</dbReference>
<evidence type="ECO:0000313" key="10">
    <source>
        <dbReference type="EMBL" id="SPP80878.1"/>
    </source>
</evidence>
<keyword evidence="1 7" id="KW-0723">Serine/threonine-protein kinase</keyword>
<dbReference type="GO" id="GO:0005634">
    <property type="term" value="C:nucleus"/>
    <property type="evidence" value="ECO:0007669"/>
    <property type="project" value="TreeGrafter"/>
</dbReference>
<gene>
    <name evidence="10" type="ORF">DGUA_6G005837</name>
</gene>
<evidence type="ECO:0000256" key="5">
    <source>
        <dbReference type="ARBA" id="ARBA00022840"/>
    </source>
</evidence>
<dbReference type="GO" id="GO:0007476">
    <property type="term" value="P:imaginal disc-derived wing morphogenesis"/>
    <property type="evidence" value="ECO:0007669"/>
    <property type="project" value="UniProtKB-ARBA"/>
</dbReference>
<evidence type="ECO:0000259" key="9">
    <source>
        <dbReference type="PROSITE" id="PS51285"/>
    </source>
</evidence>
<keyword evidence="11" id="KW-1185">Reference proteome</keyword>
<dbReference type="Proteomes" id="UP000268350">
    <property type="component" value="Unassembled WGS sequence"/>
</dbReference>
<feature type="binding site" evidence="6">
    <location>
        <position position="75"/>
    </location>
    <ligand>
        <name>ATP</name>
        <dbReference type="ChEBI" id="CHEBI:30616"/>
    </ligand>
</feature>
<evidence type="ECO:0000256" key="1">
    <source>
        <dbReference type="ARBA" id="ARBA00022527"/>
    </source>
</evidence>
<dbReference type="FunFam" id="1.10.510.10:FF:000005">
    <property type="entry name" value="cAMP-dependent protein kinase catalytic subunit alpha"/>
    <property type="match status" value="1"/>
</dbReference>
<keyword evidence="5 6" id="KW-0067">ATP-binding</keyword>
<dbReference type="PROSITE" id="PS51285">
    <property type="entry name" value="AGC_KINASE_CTER"/>
    <property type="match status" value="1"/>
</dbReference>
<accession>A0A3B0KBC6</accession>
<evidence type="ECO:0000259" key="8">
    <source>
        <dbReference type="PROSITE" id="PS50011"/>
    </source>
</evidence>
<dbReference type="InterPro" id="IPR008271">
    <property type="entry name" value="Ser/Thr_kinase_AS"/>
</dbReference>
<organism evidence="10 11">
    <name type="scientific">Drosophila guanche</name>
    <name type="common">Fruit fly</name>
    <dbReference type="NCBI Taxonomy" id="7266"/>
    <lineage>
        <taxon>Eukaryota</taxon>
        <taxon>Metazoa</taxon>
        <taxon>Ecdysozoa</taxon>
        <taxon>Arthropoda</taxon>
        <taxon>Hexapoda</taxon>
        <taxon>Insecta</taxon>
        <taxon>Pterygota</taxon>
        <taxon>Neoptera</taxon>
        <taxon>Endopterygota</taxon>
        <taxon>Diptera</taxon>
        <taxon>Brachycera</taxon>
        <taxon>Muscomorpha</taxon>
        <taxon>Ephydroidea</taxon>
        <taxon>Drosophilidae</taxon>
        <taxon>Drosophila</taxon>
        <taxon>Sophophora</taxon>
    </lineage>
</organism>
<dbReference type="Gene3D" id="3.30.200.20">
    <property type="entry name" value="Phosphorylase Kinase, domain 1"/>
    <property type="match status" value="1"/>
</dbReference>
<dbReference type="GO" id="GO:0004691">
    <property type="term" value="F:cAMP-dependent protein kinase activity"/>
    <property type="evidence" value="ECO:0007669"/>
    <property type="project" value="TreeGrafter"/>
</dbReference>
<dbReference type="GO" id="GO:0005524">
    <property type="term" value="F:ATP binding"/>
    <property type="evidence" value="ECO:0007669"/>
    <property type="project" value="UniProtKB-UniRule"/>
</dbReference>
<evidence type="ECO:0000256" key="3">
    <source>
        <dbReference type="ARBA" id="ARBA00022741"/>
    </source>
</evidence>
<dbReference type="SMART" id="SM00133">
    <property type="entry name" value="S_TK_X"/>
    <property type="match status" value="1"/>
</dbReference>
<dbReference type="InterPro" id="IPR011009">
    <property type="entry name" value="Kinase-like_dom_sf"/>
</dbReference>
<dbReference type="PROSITE" id="PS00108">
    <property type="entry name" value="PROTEIN_KINASE_ST"/>
    <property type="match status" value="1"/>
</dbReference>
<dbReference type="InterPro" id="IPR000961">
    <property type="entry name" value="AGC-kinase_C"/>
</dbReference>
<dbReference type="STRING" id="7266.A0A3B0KBC6"/>
<proteinExistence type="inferred from homology"/>
<dbReference type="GO" id="GO:0005952">
    <property type="term" value="C:cAMP-dependent protein kinase complex"/>
    <property type="evidence" value="ECO:0007669"/>
    <property type="project" value="TreeGrafter"/>
</dbReference>
<dbReference type="OMA" id="KINRHPE"/>
<sequence>MSQPLHSEFYFNNKEDYNTILDSMSRDFNERWNKQSQSPYTNLENYVQRAVLGNGSFGTVLLVREKAGKNYYAAKMMSKEDLVRLKQVNHVHNEKTVLSAARFPFLIHLIDSSKDFDYLYLVLPFINGGELFSYHRKVRKFSEKQSRFYASQVVLALEYMHRMSLMYRDLKPENILLDLKGYIKLTDFGFTKRVEGRTTTLCGTPEYLAPEIIQLKPYNKSVDWWAFGILLFEFVSGRSPFSAHNRDVIIMYSKICMGEYRIPNYFTAHLKNLIEGLMQVETSKRLGNSTEGPADIKAHPWFQGVDWFAVLNQEVTPPYVPTVTSIEDLSHFDHFEAKAKLKSRINRHPELFMDF</sequence>
<reference evidence="11" key="1">
    <citation type="submission" date="2018-01" db="EMBL/GenBank/DDBJ databases">
        <authorList>
            <person name="Alioto T."/>
            <person name="Alioto T."/>
        </authorList>
    </citation>
    <scope>NUCLEOTIDE SEQUENCE [LARGE SCALE GENOMIC DNA]</scope>
</reference>